<dbReference type="EMBL" id="LXQA010012146">
    <property type="protein sequence ID" value="MCH87410.1"/>
    <property type="molecule type" value="Genomic_DNA"/>
</dbReference>
<dbReference type="AlphaFoldDB" id="A0A392MIS1"/>
<protein>
    <submittedName>
        <fullName evidence="1">Aspartyl-tRNA synthetase</fullName>
    </submittedName>
</protein>
<gene>
    <name evidence="1" type="ORF">A2U01_0008279</name>
</gene>
<reference evidence="1 2" key="1">
    <citation type="journal article" date="2018" name="Front. Plant Sci.">
        <title>Red Clover (Trifolium pratense) and Zigzag Clover (T. medium) - A Picture of Genomic Similarities and Differences.</title>
        <authorList>
            <person name="Dluhosova J."/>
            <person name="Istvanek J."/>
            <person name="Nedelnik J."/>
            <person name="Repkova J."/>
        </authorList>
    </citation>
    <scope>NUCLEOTIDE SEQUENCE [LARGE SCALE GENOMIC DNA]</scope>
    <source>
        <strain evidence="2">cv. 10/8</strain>
        <tissue evidence="1">Leaf</tissue>
    </source>
</reference>
<dbReference type="GO" id="GO:0004812">
    <property type="term" value="F:aminoacyl-tRNA ligase activity"/>
    <property type="evidence" value="ECO:0007669"/>
    <property type="project" value="UniProtKB-KW"/>
</dbReference>
<keyword evidence="2" id="KW-1185">Reference proteome</keyword>
<evidence type="ECO:0000313" key="1">
    <source>
        <dbReference type="EMBL" id="MCH87410.1"/>
    </source>
</evidence>
<dbReference type="Proteomes" id="UP000265520">
    <property type="component" value="Unassembled WGS sequence"/>
</dbReference>
<dbReference type="PANTHER" id="PTHR34676:SF27">
    <property type="entry name" value="ASPARTYL-TRNA SYNTHETASE"/>
    <property type="match status" value="1"/>
</dbReference>
<evidence type="ECO:0000313" key="2">
    <source>
        <dbReference type="Proteomes" id="UP000265520"/>
    </source>
</evidence>
<accession>A0A392MIS1</accession>
<sequence length="133" mass="15275">LCSTYDGNEQIQEAKANLLVQQYELFKMKEDEDIGTMFTRFQTLVYGLRVLKKSYTTSDHVWKILRSLPQTWRPKVTAIEEAKDLKKLSLESLINNLKSHEMVLKVDEPLKKSKSVALQSTKTSSKALKAKLV</sequence>
<organism evidence="1 2">
    <name type="scientific">Trifolium medium</name>
    <dbReference type="NCBI Taxonomy" id="97028"/>
    <lineage>
        <taxon>Eukaryota</taxon>
        <taxon>Viridiplantae</taxon>
        <taxon>Streptophyta</taxon>
        <taxon>Embryophyta</taxon>
        <taxon>Tracheophyta</taxon>
        <taxon>Spermatophyta</taxon>
        <taxon>Magnoliopsida</taxon>
        <taxon>eudicotyledons</taxon>
        <taxon>Gunneridae</taxon>
        <taxon>Pentapetalae</taxon>
        <taxon>rosids</taxon>
        <taxon>fabids</taxon>
        <taxon>Fabales</taxon>
        <taxon>Fabaceae</taxon>
        <taxon>Papilionoideae</taxon>
        <taxon>50 kb inversion clade</taxon>
        <taxon>NPAAA clade</taxon>
        <taxon>Hologalegina</taxon>
        <taxon>IRL clade</taxon>
        <taxon>Trifolieae</taxon>
        <taxon>Trifolium</taxon>
    </lineage>
</organism>
<feature type="non-terminal residue" evidence="1">
    <location>
        <position position="1"/>
    </location>
</feature>
<dbReference type="PANTHER" id="PTHR34676">
    <property type="entry name" value="DUF4219 DOMAIN-CONTAINING PROTEIN-RELATED"/>
    <property type="match status" value="1"/>
</dbReference>
<comment type="caution">
    <text evidence="1">The sequence shown here is derived from an EMBL/GenBank/DDBJ whole genome shotgun (WGS) entry which is preliminary data.</text>
</comment>
<dbReference type="Pfam" id="PF14223">
    <property type="entry name" value="Retrotran_gag_2"/>
    <property type="match status" value="1"/>
</dbReference>
<keyword evidence="1" id="KW-0030">Aminoacyl-tRNA synthetase</keyword>
<keyword evidence="1" id="KW-0436">Ligase</keyword>
<proteinExistence type="predicted"/>
<name>A0A392MIS1_9FABA</name>